<dbReference type="GO" id="GO:0042795">
    <property type="term" value="P:snRNA transcription by RNA polymerase II"/>
    <property type="evidence" value="ECO:0007669"/>
    <property type="project" value="TreeGrafter"/>
</dbReference>
<evidence type="ECO:0000313" key="10">
    <source>
        <dbReference type="Proteomes" id="UP000827986"/>
    </source>
</evidence>
<evidence type="ECO:0000256" key="4">
    <source>
        <dbReference type="ARBA" id="ARBA00023163"/>
    </source>
</evidence>
<dbReference type="PANTHER" id="PTHR23288:SF12">
    <property type="entry name" value="RNA POLYMERASE II ELONGATION FACTOR ELL2 ISOFORM X1"/>
    <property type="match status" value="1"/>
</dbReference>
<evidence type="ECO:0000256" key="5">
    <source>
        <dbReference type="ARBA" id="ARBA00023242"/>
    </source>
</evidence>
<evidence type="ECO:0000256" key="1">
    <source>
        <dbReference type="ARBA" id="ARBA00004123"/>
    </source>
</evidence>
<dbReference type="OrthoDB" id="6284217at2759"/>
<feature type="domain" description="OCEL" evidence="8">
    <location>
        <begin position="416"/>
        <end position="526"/>
    </location>
</feature>
<gene>
    <name evidence="9" type="ORF">KIL84_014455</name>
</gene>
<dbReference type="Gene3D" id="1.10.10.2670">
    <property type="entry name" value="E3 ubiquitin-protein ligase"/>
    <property type="match status" value="1"/>
</dbReference>
<feature type="region of interest" description="Disordered" evidence="7">
    <location>
        <begin position="321"/>
        <end position="385"/>
    </location>
</feature>
<dbReference type="Gene3D" id="6.10.140.340">
    <property type="match status" value="1"/>
</dbReference>
<evidence type="ECO:0000259" key="8">
    <source>
        <dbReference type="PROSITE" id="PS51980"/>
    </source>
</evidence>
<dbReference type="InterPro" id="IPR031176">
    <property type="entry name" value="ELL/occludin"/>
</dbReference>
<feature type="compositionally biased region" description="Acidic residues" evidence="7">
    <location>
        <begin position="371"/>
        <end position="385"/>
    </location>
</feature>
<organism evidence="9 10">
    <name type="scientific">Mauremys mutica</name>
    <name type="common">yellowpond turtle</name>
    <dbReference type="NCBI Taxonomy" id="74926"/>
    <lineage>
        <taxon>Eukaryota</taxon>
        <taxon>Metazoa</taxon>
        <taxon>Chordata</taxon>
        <taxon>Craniata</taxon>
        <taxon>Vertebrata</taxon>
        <taxon>Euteleostomi</taxon>
        <taxon>Archelosauria</taxon>
        <taxon>Testudinata</taxon>
        <taxon>Testudines</taxon>
        <taxon>Cryptodira</taxon>
        <taxon>Durocryptodira</taxon>
        <taxon>Testudinoidea</taxon>
        <taxon>Geoemydidae</taxon>
        <taxon>Geoemydinae</taxon>
        <taxon>Mauremys</taxon>
    </lineage>
</organism>
<dbReference type="PROSITE" id="PS51980">
    <property type="entry name" value="OCEL"/>
    <property type="match status" value="1"/>
</dbReference>
<protein>
    <recommendedName>
        <fullName evidence="8">OCEL domain-containing protein</fullName>
    </recommendedName>
</protein>
<dbReference type="Proteomes" id="UP000827986">
    <property type="component" value="Unassembled WGS sequence"/>
</dbReference>
<dbReference type="GO" id="GO:0000987">
    <property type="term" value="F:cis-regulatory region sequence-specific DNA binding"/>
    <property type="evidence" value="ECO:0007669"/>
    <property type="project" value="TreeGrafter"/>
</dbReference>
<accession>A0A9D4B8B5</accession>
<comment type="subcellular location">
    <subcellularLocation>
        <location evidence="1">Nucleus</location>
    </subcellularLocation>
</comment>
<dbReference type="GO" id="GO:0032968">
    <property type="term" value="P:positive regulation of transcription elongation by RNA polymerase II"/>
    <property type="evidence" value="ECO:0007669"/>
    <property type="project" value="TreeGrafter"/>
</dbReference>
<dbReference type="EMBL" id="JAHDVG010000465">
    <property type="protein sequence ID" value="KAH1183839.1"/>
    <property type="molecule type" value="Genomic_DNA"/>
</dbReference>
<evidence type="ECO:0000256" key="7">
    <source>
        <dbReference type="SAM" id="MobiDB-lite"/>
    </source>
</evidence>
<dbReference type="AlphaFoldDB" id="A0A9D4B8B5"/>
<sequence length="527" mass="59296">MPWPRAELSGRLRYRGGSRGPRLSLLHLKLTDPALRALRDCQRLQGSAQPVIAFQGSQGYIKIPCGLGSPGDGARLFTFYLSRYSKDKPQASFDCIRQYVSRLGQNQLDCVGSIQEKITVCATDDSYQLTRERVSQAEKEAWSRAAIEIKPAAPGHGKCVTIPKKLGMSTPLRKCPTGSPAPGGRKCSPMGTDHRVLVKCLVQLLALRPHCKHELLERLDRVQICLKDRAQLLPMLEEVGQLNPRESSYSLKEELFGQVQEDWLGYTVEEQQQVRQLLRRKQAQGAVARPFLVPLECPSCQGASRRPLGVKRLALLDASDPQGLKKPCAQGHPRSSLGSHHSLQEPGLEHRRAHSQQQPCQLPRPSAELQSSEEEPSDGEGGDDWEEGALRLEQHLSALQDSSSRASPLASFTELPDYCRKYRAICSVEQHHAYMEAFSADYAEYRRLHTRIGTVSRTFIQLGAKIKTLPHGTQEHKAVEDRILQEYRRFKQTYPSYRKEKDRCEYLHQKLSHIKALILEFEKTGAA</sequence>
<comment type="similarity">
    <text evidence="2 6">Belongs to the ELL/occludin family.</text>
</comment>
<dbReference type="SUPFAM" id="SSF144292">
    <property type="entry name" value="occludin/ELL-like"/>
    <property type="match status" value="1"/>
</dbReference>
<comment type="caution">
    <text evidence="9">The sequence shown here is derived from an EMBL/GenBank/DDBJ whole genome shotgun (WGS) entry which is preliminary data.</text>
</comment>
<dbReference type="GO" id="GO:0006368">
    <property type="term" value="P:transcription elongation by RNA polymerase II"/>
    <property type="evidence" value="ECO:0007669"/>
    <property type="project" value="InterPro"/>
</dbReference>
<dbReference type="InterPro" id="IPR019464">
    <property type="entry name" value="ELL_N"/>
</dbReference>
<keyword evidence="4" id="KW-0804">Transcription</keyword>
<dbReference type="PANTHER" id="PTHR23288">
    <property type="entry name" value="OCCLUDIN AND RNA POLYMERASE II ELONGATION FACTOR ELL"/>
    <property type="match status" value="1"/>
</dbReference>
<reference evidence="9" key="1">
    <citation type="submission" date="2021-09" db="EMBL/GenBank/DDBJ databases">
        <title>The genome of Mauremys mutica provides insights into the evolution of semi-aquatic lifestyle.</title>
        <authorList>
            <person name="Gong S."/>
            <person name="Gao Y."/>
        </authorList>
    </citation>
    <scope>NUCLEOTIDE SEQUENCE</scope>
    <source>
        <strain evidence="9">MM-2020</strain>
        <tissue evidence="9">Muscle</tissue>
    </source>
</reference>
<evidence type="ECO:0000256" key="2">
    <source>
        <dbReference type="ARBA" id="ARBA00009171"/>
    </source>
</evidence>
<keyword evidence="3" id="KW-0805">Transcription regulation</keyword>
<keyword evidence="10" id="KW-1185">Reference proteome</keyword>
<name>A0A9D4B8B5_9SAUR</name>
<dbReference type="GO" id="GO:0008023">
    <property type="term" value="C:transcription elongation factor complex"/>
    <property type="evidence" value="ECO:0007669"/>
    <property type="project" value="InterPro"/>
</dbReference>
<dbReference type="SUPFAM" id="SSF46785">
    <property type="entry name" value="Winged helix' DNA-binding domain"/>
    <property type="match status" value="1"/>
</dbReference>
<dbReference type="Pfam" id="PF10390">
    <property type="entry name" value="ELL"/>
    <property type="match status" value="1"/>
</dbReference>
<evidence type="ECO:0000313" key="9">
    <source>
        <dbReference type="EMBL" id="KAH1183839.1"/>
    </source>
</evidence>
<dbReference type="InterPro" id="IPR042065">
    <property type="entry name" value="E3_ELL-like"/>
</dbReference>
<dbReference type="InterPro" id="IPR036390">
    <property type="entry name" value="WH_DNA-bd_sf"/>
</dbReference>
<keyword evidence="5" id="KW-0539">Nucleus</keyword>
<evidence type="ECO:0000256" key="6">
    <source>
        <dbReference type="PROSITE-ProRule" id="PRU01324"/>
    </source>
</evidence>
<proteinExistence type="inferred from homology"/>
<evidence type="ECO:0000256" key="3">
    <source>
        <dbReference type="ARBA" id="ARBA00023015"/>
    </source>
</evidence>
<dbReference type="Pfam" id="PF07303">
    <property type="entry name" value="Occludin_ELL"/>
    <property type="match status" value="1"/>
</dbReference>
<dbReference type="InterPro" id="IPR010844">
    <property type="entry name" value="Occludin_ELL"/>
</dbReference>